<name>A0A091DG68_FUKDA</name>
<dbReference type="EMBL" id="KN122320">
    <property type="protein sequence ID" value="KFO31139.1"/>
    <property type="molecule type" value="Genomic_DNA"/>
</dbReference>
<dbReference type="Proteomes" id="UP000028990">
    <property type="component" value="Unassembled WGS sequence"/>
</dbReference>
<feature type="region of interest" description="Disordered" evidence="1">
    <location>
        <begin position="42"/>
        <end position="70"/>
    </location>
</feature>
<reference evidence="2 3" key="1">
    <citation type="submission" date="2013-11" db="EMBL/GenBank/DDBJ databases">
        <title>The Damaraland mole rat (Fukomys damarensis) genome and evolution of African mole rats.</title>
        <authorList>
            <person name="Gladyshev V.N."/>
            <person name="Fang X."/>
        </authorList>
    </citation>
    <scope>NUCLEOTIDE SEQUENCE [LARGE SCALE GENOMIC DNA]</scope>
    <source>
        <tissue evidence="2">Liver</tissue>
    </source>
</reference>
<evidence type="ECO:0000256" key="1">
    <source>
        <dbReference type="SAM" id="MobiDB-lite"/>
    </source>
</evidence>
<organism evidence="2 3">
    <name type="scientific">Fukomys damarensis</name>
    <name type="common">Damaraland mole rat</name>
    <name type="synonym">Cryptomys damarensis</name>
    <dbReference type="NCBI Taxonomy" id="885580"/>
    <lineage>
        <taxon>Eukaryota</taxon>
        <taxon>Metazoa</taxon>
        <taxon>Chordata</taxon>
        <taxon>Craniata</taxon>
        <taxon>Vertebrata</taxon>
        <taxon>Euteleostomi</taxon>
        <taxon>Mammalia</taxon>
        <taxon>Eutheria</taxon>
        <taxon>Euarchontoglires</taxon>
        <taxon>Glires</taxon>
        <taxon>Rodentia</taxon>
        <taxon>Hystricomorpha</taxon>
        <taxon>Bathyergidae</taxon>
        <taxon>Fukomys</taxon>
    </lineage>
</organism>
<sequence length="278" mass="30647">MSKADGEPSTSLLSWSAAATMSFLTLKLGTTDTAPWVRGSTAAADANRSSREHSQPKQQNKKAREERIHIRKGRGVKGEFRYANWKPPHSQVWNNGKEQASGGRTVKNLILGQESKDGELLEFIVSASGIFGNPSSTQCTAAEVGSKDTNDPDKENCRVIALTDWKGVPEKGVCWVSVTCIHDKRLRVLDYNLSREASSSNINLGGGEKLRGALELRWRRREGLECGGILKNGLHLSSSVRFSFCQVYTDTTVTVKPVFLQKKGKDKKETSRDANMFS</sequence>
<gene>
    <name evidence="2" type="ORF">H920_07433</name>
</gene>
<dbReference type="AlphaFoldDB" id="A0A091DG68"/>
<protein>
    <submittedName>
        <fullName evidence="2">Uncharacterized protein</fullName>
    </submittedName>
</protein>
<evidence type="ECO:0000313" key="2">
    <source>
        <dbReference type="EMBL" id="KFO31139.1"/>
    </source>
</evidence>
<evidence type="ECO:0000313" key="3">
    <source>
        <dbReference type="Proteomes" id="UP000028990"/>
    </source>
</evidence>
<keyword evidence="3" id="KW-1185">Reference proteome</keyword>
<accession>A0A091DG68</accession>
<proteinExistence type="predicted"/>